<comment type="caution">
    <text evidence="2">The sequence shown here is derived from an EMBL/GenBank/DDBJ whole genome shotgun (WGS) entry which is preliminary data.</text>
</comment>
<name>A0ABS2ASV3_9ACTN</name>
<gene>
    <name evidence="2" type="ORF">JIG36_45615</name>
</gene>
<dbReference type="Proteomes" id="UP000632138">
    <property type="component" value="Unassembled WGS sequence"/>
</dbReference>
<reference evidence="2 3" key="1">
    <citation type="submission" date="2021-01" db="EMBL/GenBank/DDBJ databases">
        <title>Actinoplanes sp. nov. LDG1-06 isolated from lichen.</title>
        <authorList>
            <person name="Saeng-In P."/>
            <person name="Phongsopitanun W."/>
            <person name="Kanchanasin P."/>
            <person name="Yuki M."/>
            <person name="Kudo T."/>
            <person name="Ohkuma M."/>
            <person name="Tanasupawat S."/>
        </authorList>
    </citation>
    <scope>NUCLEOTIDE SEQUENCE [LARGE SCALE GENOMIC DNA]</scope>
    <source>
        <strain evidence="2 3">LDG1-06</strain>
    </source>
</reference>
<dbReference type="RefSeq" id="WP_203383151.1">
    <property type="nucleotide sequence ID" value="NZ_JAENHP010000028.1"/>
</dbReference>
<feature type="region of interest" description="Disordered" evidence="1">
    <location>
        <begin position="1"/>
        <end position="21"/>
    </location>
</feature>
<protein>
    <submittedName>
        <fullName evidence="2">Uncharacterized protein</fullName>
    </submittedName>
</protein>
<dbReference type="EMBL" id="JAENHP010000028">
    <property type="protein sequence ID" value="MBM2622803.1"/>
    <property type="molecule type" value="Genomic_DNA"/>
</dbReference>
<evidence type="ECO:0000256" key="1">
    <source>
        <dbReference type="SAM" id="MobiDB-lite"/>
    </source>
</evidence>
<keyword evidence="3" id="KW-1185">Reference proteome</keyword>
<evidence type="ECO:0000313" key="2">
    <source>
        <dbReference type="EMBL" id="MBM2622803.1"/>
    </source>
</evidence>
<organism evidence="2 3">
    <name type="scientific">Paractinoplanes ovalisporus</name>
    <dbReference type="NCBI Taxonomy" id="2810368"/>
    <lineage>
        <taxon>Bacteria</taxon>
        <taxon>Bacillati</taxon>
        <taxon>Actinomycetota</taxon>
        <taxon>Actinomycetes</taxon>
        <taxon>Micromonosporales</taxon>
        <taxon>Micromonosporaceae</taxon>
        <taxon>Paractinoplanes</taxon>
    </lineage>
</organism>
<accession>A0ABS2ASV3</accession>
<evidence type="ECO:0000313" key="3">
    <source>
        <dbReference type="Proteomes" id="UP000632138"/>
    </source>
</evidence>
<proteinExistence type="predicted"/>
<sequence length="80" mass="8919">MTSSGLERFLASEREKRKPSTHRMLATGVALRGDPSEWTTRCAEVLAGGPEPLSESERDRLRYVLTDSLDERAVIALPFT</sequence>